<dbReference type="EMBL" id="CP122566">
    <property type="protein sequence ID" value="WGH94001.1"/>
    <property type="molecule type" value="Genomic_DNA"/>
</dbReference>
<dbReference type="GO" id="GO:0044209">
    <property type="term" value="P:AMP salvage"/>
    <property type="evidence" value="ECO:0007669"/>
    <property type="project" value="UniProtKB-UniRule"/>
</dbReference>
<dbReference type="PANTHER" id="PTHR32315:SF3">
    <property type="entry name" value="ADENINE PHOSPHORIBOSYLTRANSFERASE"/>
    <property type="match status" value="1"/>
</dbReference>
<evidence type="ECO:0000256" key="4">
    <source>
        <dbReference type="ARBA" id="ARBA00004659"/>
    </source>
</evidence>
<protein>
    <recommendedName>
        <fullName evidence="6 11">Adenine phosphoribosyltransferase</fullName>
        <shortName evidence="11">APRT</shortName>
        <ecNumber evidence="6 11">2.4.2.7</ecNumber>
    </recommendedName>
</protein>
<feature type="domain" description="Phosphoribosyltransferase" evidence="12">
    <location>
        <begin position="47"/>
        <end position="157"/>
    </location>
</feature>
<evidence type="ECO:0000313" key="13">
    <source>
        <dbReference type="EMBL" id="WGH94001.1"/>
    </source>
</evidence>
<dbReference type="GO" id="GO:0006168">
    <property type="term" value="P:adenine salvage"/>
    <property type="evidence" value="ECO:0007669"/>
    <property type="project" value="InterPro"/>
</dbReference>
<dbReference type="GO" id="GO:0016208">
    <property type="term" value="F:AMP binding"/>
    <property type="evidence" value="ECO:0007669"/>
    <property type="project" value="TreeGrafter"/>
</dbReference>
<comment type="subcellular location">
    <subcellularLocation>
        <location evidence="3 11">Cytoplasm</location>
    </subcellularLocation>
</comment>
<evidence type="ECO:0000256" key="7">
    <source>
        <dbReference type="ARBA" id="ARBA00022490"/>
    </source>
</evidence>
<keyword evidence="7 11" id="KW-0963">Cytoplasm</keyword>
<dbReference type="FunFam" id="3.40.50.2020:FF:000021">
    <property type="entry name" value="Adenine phosphoribosyltransferase"/>
    <property type="match status" value="1"/>
</dbReference>
<comment type="pathway">
    <text evidence="4 11">Purine metabolism; AMP biosynthesis via salvage pathway; AMP from adenine: step 1/1.</text>
</comment>
<dbReference type="Gene3D" id="3.40.50.2020">
    <property type="match status" value="1"/>
</dbReference>
<evidence type="ECO:0000259" key="12">
    <source>
        <dbReference type="Pfam" id="PF00156"/>
    </source>
</evidence>
<evidence type="ECO:0000256" key="11">
    <source>
        <dbReference type="HAMAP-Rule" id="MF_00004"/>
    </source>
</evidence>
<name>A0AAJ6APQ6_9MICC</name>
<sequence length="177" mass="18820">MQHSPVSTAELDRALSLIRSVPDYPEPGVTFRDITPLLADRRAFTSCMAALIEPYAGEFDVVAGIEARGFILAGALAVEANRGFIPLRKKGKLPQPVASVNYNLEYGTETMEVSADLAPGMKVLLVDDILATGGSLRAGMDLIQARGAELVGITVLLELAGLGGREIIPDAKALFRL</sequence>
<dbReference type="Proteomes" id="UP001224674">
    <property type="component" value="Chromosome"/>
</dbReference>
<evidence type="ECO:0000256" key="1">
    <source>
        <dbReference type="ARBA" id="ARBA00000868"/>
    </source>
</evidence>
<dbReference type="GO" id="GO:0006166">
    <property type="term" value="P:purine ribonucleoside salvage"/>
    <property type="evidence" value="ECO:0007669"/>
    <property type="project" value="UniProtKB-KW"/>
</dbReference>
<dbReference type="GO" id="GO:0003999">
    <property type="term" value="F:adenine phosphoribosyltransferase activity"/>
    <property type="evidence" value="ECO:0007669"/>
    <property type="project" value="UniProtKB-UniRule"/>
</dbReference>
<evidence type="ECO:0000313" key="14">
    <source>
        <dbReference type="Proteomes" id="UP001224674"/>
    </source>
</evidence>
<dbReference type="GO" id="GO:0005737">
    <property type="term" value="C:cytoplasm"/>
    <property type="evidence" value="ECO:0007669"/>
    <property type="project" value="UniProtKB-SubCell"/>
</dbReference>
<dbReference type="CDD" id="cd06223">
    <property type="entry name" value="PRTases_typeI"/>
    <property type="match status" value="1"/>
</dbReference>
<dbReference type="AlphaFoldDB" id="A0AAJ6APQ6"/>
<evidence type="ECO:0000256" key="10">
    <source>
        <dbReference type="ARBA" id="ARBA00022726"/>
    </source>
</evidence>
<keyword evidence="8 11" id="KW-0328">Glycosyltransferase</keyword>
<organism evidence="13 14">
    <name type="scientific">Auritidibacter ignavus</name>
    <dbReference type="NCBI Taxonomy" id="678932"/>
    <lineage>
        <taxon>Bacteria</taxon>
        <taxon>Bacillati</taxon>
        <taxon>Actinomycetota</taxon>
        <taxon>Actinomycetes</taxon>
        <taxon>Micrococcales</taxon>
        <taxon>Micrococcaceae</taxon>
        <taxon>Auritidibacter</taxon>
    </lineage>
</organism>
<dbReference type="HAMAP" id="MF_00004">
    <property type="entry name" value="Aden_phosphoribosyltr"/>
    <property type="match status" value="1"/>
</dbReference>
<comment type="similarity">
    <text evidence="5 11">Belongs to the purine/pyrimidine phosphoribosyltransferase family.</text>
</comment>
<gene>
    <name evidence="11" type="primary">apt</name>
    <name evidence="13" type="ORF">QDX21_04170</name>
</gene>
<dbReference type="SUPFAM" id="SSF53271">
    <property type="entry name" value="PRTase-like"/>
    <property type="match status" value="1"/>
</dbReference>
<dbReference type="NCBIfam" id="NF002634">
    <property type="entry name" value="PRK02304.1-3"/>
    <property type="match status" value="1"/>
</dbReference>
<keyword evidence="9 11" id="KW-0808">Transferase</keyword>
<dbReference type="InterPro" id="IPR000836">
    <property type="entry name" value="PRTase_dom"/>
</dbReference>
<evidence type="ECO:0000256" key="3">
    <source>
        <dbReference type="ARBA" id="ARBA00004496"/>
    </source>
</evidence>
<dbReference type="Pfam" id="PF00156">
    <property type="entry name" value="Pribosyltran"/>
    <property type="match status" value="1"/>
</dbReference>
<dbReference type="NCBIfam" id="NF002636">
    <property type="entry name" value="PRK02304.1-5"/>
    <property type="match status" value="1"/>
</dbReference>
<dbReference type="GO" id="GO:0002055">
    <property type="term" value="F:adenine binding"/>
    <property type="evidence" value="ECO:0007669"/>
    <property type="project" value="TreeGrafter"/>
</dbReference>
<evidence type="ECO:0000256" key="2">
    <source>
        <dbReference type="ARBA" id="ARBA00003968"/>
    </source>
</evidence>
<dbReference type="RefSeq" id="WP_110100431.1">
    <property type="nucleotide sequence ID" value="NZ_CP122561.1"/>
</dbReference>
<comment type="catalytic activity">
    <reaction evidence="1 11">
        <text>AMP + diphosphate = 5-phospho-alpha-D-ribose 1-diphosphate + adenine</text>
        <dbReference type="Rhea" id="RHEA:16609"/>
        <dbReference type="ChEBI" id="CHEBI:16708"/>
        <dbReference type="ChEBI" id="CHEBI:33019"/>
        <dbReference type="ChEBI" id="CHEBI:58017"/>
        <dbReference type="ChEBI" id="CHEBI:456215"/>
        <dbReference type="EC" id="2.4.2.7"/>
    </reaction>
</comment>
<keyword evidence="14" id="KW-1185">Reference proteome</keyword>
<dbReference type="EC" id="2.4.2.7" evidence="6 11"/>
<keyword evidence="10 11" id="KW-0660">Purine salvage</keyword>
<evidence type="ECO:0000256" key="8">
    <source>
        <dbReference type="ARBA" id="ARBA00022676"/>
    </source>
</evidence>
<reference evidence="13 14" key="1">
    <citation type="submission" date="2023-03" db="EMBL/GenBank/DDBJ databases">
        <title>Complete genome sequences of several Auritidibacter ignavus strains isolated from ear infections.</title>
        <authorList>
            <person name="Baehr T."/>
            <person name="Baumhoegger A.M."/>
        </authorList>
    </citation>
    <scope>NUCLEOTIDE SEQUENCE [LARGE SCALE GENOMIC DNA]</scope>
    <source>
        <strain evidence="13 14">BABAE-6</strain>
    </source>
</reference>
<dbReference type="InterPro" id="IPR050054">
    <property type="entry name" value="UPRTase/APRTase"/>
</dbReference>
<dbReference type="InterPro" id="IPR029057">
    <property type="entry name" value="PRTase-like"/>
</dbReference>
<evidence type="ECO:0000256" key="9">
    <source>
        <dbReference type="ARBA" id="ARBA00022679"/>
    </source>
</evidence>
<accession>A0AAJ6APQ6</accession>
<evidence type="ECO:0000256" key="5">
    <source>
        <dbReference type="ARBA" id="ARBA00008391"/>
    </source>
</evidence>
<comment type="function">
    <text evidence="2 11">Catalyzes a salvage reaction resulting in the formation of AMP, that is energically less costly than de novo synthesis.</text>
</comment>
<comment type="subunit">
    <text evidence="11">Homodimer.</text>
</comment>
<proteinExistence type="inferred from homology"/>
<dbReference type="InterPro" id="IPR005764">
    <property type="entry name" value="Ade_phspho_trans"/>
</dbReference>
<evidence type="ECO:0000256" key="6">
    <source>
        <dbReference type="ARBA" id="ARBA00011893"/>
    </source>
</evidence>
<dbReference type="PANTHER" id="PTHR32315">
    <property type="entry name" value="ADENINE PHOSPHORIBOSYLTRANSFERASE"/>
    <property type="match status" value="1"/>
</dbReference>